<accession>A0A914SJG6</accession>
<protein>
    <submittedName>
        <fullName evidence="2">Uncharacterized protein</fullName>
    </submittedName>
</protein>
<organism evidence="1 2">
    <name type="scientific">Parascaris equorum</name>
    <name type="common">Equine roundworm</name>
    <dbReference type="NCBI Taxonomy" id="6256"/>
    <lineage>
        <taxon>Eukaryota</taxon>
        <taxon>Metazoa</taxon>
        <taxon>Ecdysozoa</taxon>
        <taxon>Nematoda</taxon>
        <taxon>Chromadorea</taxon>
        <taxon>Rhabditida</taxon>
        <taxon>Spirurina</taxon>
        <taxon>Ascaridomorpha</taxon>
        <taxon>Ascaridoidea</taxon>
        <taxon>Ascarididae</taxon>
        <taxon>Parascaris</taxon>
    </lineage>
</organism>
<dbReference type="AlphaFoldDB" id="A0A914SJG6"/>
<proteinExistence type="predicted"/>
<dbReference type="WBParaSite" id="PEQ_0001406601-mRNA-1">
    <property type="protein sequence ID" value="PEQ_0001406601-mRNA-1"/>
    <property type="gene ID" value="PEQ_0001406601"/>
</dbReference>
<name>A0A914SJG6_PAREQ</name>
<reference evidence="2" key="1">
    <citation type="submission" date="2022-11" db="UniProtKB">
        <authorList>
            <consortium name="WormBaseParasite"/>
        </authorList>
    </citation>
    <scope>IDENTIFICATION</scope>
</reference>
<dbReference type="Proteomes" id="UP000887564">
    <property type="component" value="Unplaced"/>
</dbReference>
<keyword evidence="1" id="KW-1185">Reference proteome</keyword>
<evidence type="ECO:0000313" key="1">
    <source>
        <dbReference type="Proteomes" id="UP000887564"/>
    </source>
</evidence>
<sequence length="104" mass="11178">MGKTQSTDMRDSCLKPGVRPFPVCVCGGVGGPFLMPPIEIVDSASLDPRQYNVWLCIPVAWGGDVKQSATCLQITQQYVCAVATDPEHRTLGNVWLETGGNALL</sequence>
<evidence type="ECO:0000313" key="2">
    <source>
        <dbReference type="WBParaSite" id="PEQ_0001406601-mRNA-1"/>
    </source>
</evidence>